<accession>A0ABR1JLF9</accession>
<evidence type="ECO:0000313" key="2">
    <source>
        <dbReference type="EMBL" id="KAK7462369.1"/>
    </source>
</evidence>
<gene>
    <name evidence="2" type="ORF">VKT23_007970</name>
</gene>
<dbReference type="Proteomes" id="UP001498398">
    <property type="component" value="Unassembled WGS sequence"/>
</dbReference>
<feature type="region of interest" description="Disordered" evidence="1">
    <location>
        <begin position="1"/>
        <end position="21"/>
    </location>
</feature>
<feature type="compositionally biased region" description="Acidic residues" evidence="1">
    <location>
        <begin position="246"/>
        <end position="287"/>
    </location>
</feature>
<dbReference type="EMBL" id="JBANRG010000011">
    <property type="protein sequence ID" value="KAK7462369.1"/>
    <property type="molecule type" value="Genomic_DNA"/>
</dbReference>
<evidence type="ECO:0000313" key="3">
    <source>
        <dbReference type="Proteomes" id="UP001498398"/>
    </source>
</evidence>
<feature type="compositionally biased region" description="Basic and acidic residues" evidence="1">
    <location>
        <begin position="367"/>
        <end position="383"/>
    </location>
</feature>
<feature type="region of interest" description="Disordered" evidence="1">
    <location>
        <begin position="48"/>
        <end position="288"/>
    </location>
</feature>
<name>A0ABR1JLF9_9AGAR</name>
<feature type="compositionally biased region" description="Polar residues" evidence="1">
    <location>
        <begin position="105"/>
        <end position="116"/>
    </location>
</feature>
<feature type="region of interest" description="Disordered" evidence="1">
    <location>
        <begin position="363"/>
        <end position="401"/>
    </location>
</feature>
<sequence length="401" mass="44193">MSMFDSSNAQPVSTPTLNASQVENIPVAKRANVEKALDAVEWHKNEKNDLCGSEEEEVGVVHPSKNRQPARSVLVQQAVPKVAVSATTTRRDGGKTGSGTSSTSPNKTVAAPTTSQKKVRKVMIVDIPRVNTPVVANKPRPQPRPLQPKPKAPAKPSPSKPLSKAPVQRKPTSSTGPSRAIRLPETPSESPKKKGPPVKAGPSKNAKTSHANVVSTESRTRTSTRRPGLIRNPISFRDLDRSSSSEGDDSENEEEEEQQVEEDQLAEDEAGVQEYYSDEGEDEESDDELRVKQEMIEADAFRVPVTPKVKEGAQFIQLHVYKREIEHGMKQVPRGSNLWNILNGVSAGLEHLASEHLDVMTSSWTSKQDHSATHERRVTRVQDDEFEDIAEQPVRKKARRT</sequence>
<keyword evidence="3" id="KW-1185">Reference proteome</keyword>
<feature type="compositionally biased region" description="Pro residues" evidence="1">
    <location>
        <begin position="140"/>
        <end position="159"/>
    </location>
</feature>
<proteinExistence type="predicted"/>
<organism evidence="2 3">
    <name type="scientific">Marasmiellus scandens</name>
    <dbReference type="NCBI Taxonomy" id="2682957"/>
    <lineage>
        <taxon>Eukaryota</taxon>
        <taxon>Fungi</taxon>
        <taxon>Dikarya</taxon>
        <taxon>Basidiomycota</taxon>
        <taxon>Agaricomycotina</taxon>
        <taxon>Agaricomycetes</taxon>
        <taxon>Agaricomycetidae</taxon>
        <taxon>Agaricales</taxon>
        <taxon>Marasmiineae</taxon>
        <taxon>Omphalotaceae</taxon>
        <taxon>Marasmiellus</taxon>
    </lineage>
</organism>
<protein>
    <submittedName>
        <fullName evidence="2">Uncharacterized protein</fullName>
    </submittedName>
</protein>
<evidence type="ECO:0000256" key="1">
    <source>
        <dbReference type="SAM" id="MobiDB-lite"/>
    </source>
</evidence>
<feature type="compositionally biased region" description="Polar residues" evidence="1">
    <location>
        <begin position="205"/>
        <end position="214"/>
    </location>
</feature>
<reference evidence="2 3" key="1">
    <citation type="submission" date="2024-01" db="EMBL/GenBank/DDBJ databases">
        <title>A draft genome for the cacao thread blight pathogen Marasmiellus scandens.</title>
        <authorList>
            <person name="Baruah I.K."/>
            <person name="Leung J."/>
            <person name="Bukari Y."/>
            <person name="Amoako-Attah I."/>
            <person name="Meinhardt L.W."/>
            <person name="Bailey B.A."/>
            <person name="Cohen S.P."/>
        </authorList>
    </citation>
    <scope>NUCLEOTIDE SEQUENCE [LARGE SCALE GENOMIC DNA]</scope>
    <source>
        <strain evidence="2 3">GH-19</strain>
    </source>
</reference>
<comment type="caution">
    <text evidence="2">The sequence shown here is derived from an EMBL/GenBank/DDBJ whole genome shotgun (WGS) entry which is preliminary data.</text>
</comment>